<dbReference type="InterPro" id="IPR010852">
    <property type="entry name" value="ABATE"/>
</dbReference>
<dbReference type="OrthoDB" id="123307at2"/>
<sequence length="188" mass="19676">MHHAFPCGTLPLDFAGTLRARRRAAPAEKLGTPELLDAWFTESGLLAAPSGADAVDLASARELREAIYTLVTARIDGVQLPSAAVSVVNDQAACLPVGLALGGAGVLRTGTAAQGLASLAREAVAIVGGDEAQLLRECGRPECTQVYLDRSRGRRREWCAMRTCGNRVKAAAFRARHGTAPANDPTSS</sequence>
<comment type="caution">
    <text evidence="2">The sequence shown here is derived from an EMBL/GenBank/DDBJ whole genome shotgun (WGS) entry which is preliminary data.</text>
</comment>
<feature type="domain" description="Zinc finger CGNR" evidence="1">
    <location>
        <begin position="135"/>
        <end position="177"/>
    </location>
</feature>
<dbReference type="InterPro" id="IPR021005">
    <property type="entry name" value="Znf_CGNR"/>
</dbReference>
<evidence type="ECO:0000313" key="3">
    <source>
        <dbReference type="Proteomes" id="UP000272400"/>
    </source>
</evidence>
<dbReference type="PANTHER" id="PTHR35525">
    <property type="entry name" value="BLL6575 PROTEIN"/>
    <property type="match status" value="1"/>
</dbReference>
<organism evidence="2 3">
    <name type="scientific">Actinocorallia herbida</name>
    <dbReference type="NCBI Taxonomy" id="58109"/>
    <lineage>
        <taxon>Bacteria</taxon>
        <taxon>Bacillati</taxon>
        <taxon>Actinomycetota</taxon>
        <taxon>Actinomycetes</taxon>
        <taxon>Streptosporangiales</taxon>
        <taxon>Thermomonosporaceae</taxon>
        <taxon>Actinocorallia</taxon>
    </lineage>
</organism>
<dbReference type="Proteomes" id="UP000272400">
    <property type="component" value="Unassembled WGS sequence"/>
</dbReference>
<dbReference type="InterPro" id="IPR023286">
    <property type="entry name" value="ABATE_dom_sf"/>
</dbReference>
<dbReference type="SUPFAM" id="SSF160904">
    <property type="entry name" value="Jann2411-like"/>
    <property type="match status" value="1"/>
</dbReference>
<proteinExistence type="predicted"/>
<reference evidence="2 3" key="1">
    <citation type="submission" date="2018-11" db="EMBL/GenBank/DDBJ databases">
        <title>Sequencing the genomes of 1000 actinobacteria strains.</title>
        <authorList>
            <person name="Klenk H.-P."/>
        </authorList>
    </citation>
    <scope>NUCLEOTIDE SEQUENCE [LARGE SCALE GENOMIC DNA]</scope>
    <source>
        <strain evidence="2 3">DSM 44254</strain>
    </source>
</reference>
<gene>
    <name evidence="2" type="ORF">EDD29_4445</name>
</gene>
<dbReference type="Gene3D" id="1.10.3300.10">
    <property type="entry name" value="Jann2411-like domain"/>
    <property type="match status" value="1"/>
</dbReference>
<accession>A0A3N1CZZ9</accession>
<dbReference type="Pfam" id="PF11706">
    <property type="entry name" value="zf-CGNR"/>
    <property type="match status" value="1"/>
</dbReference>
<name>A0A3N1CZZ9_9ACTN</name>
<keyword evidence="3" id="KW-1185">Reference proteome</keyword>
<dbReference type="AlphaFoldDB" id="A0A3N1CZZ9"/>
<protein>
    <submittedName>
        <fullName evidence="2">Putative RNA-binding Zn ribbon-like protein</fullName>
    </submittedName>
</protein>
<dbReference type="PANTHER" id="PTHR35525:SF3">
    <property type="entry name" value="BLL6575 PROTEIN"/>
    <property type="match status" value="1"/>
</dbReference>
<evidence type="ECO:0000313" key="2">
    <source>
        <dbReference type="EMBL" id="ROO86863.1"/>
    </source>
</evidence>
<dbReference type="Pfam" id="PF07336">
    <property type="entry name" value="ABATE"/>
    <property type="match status" value="1"/>
</dbReference>
<dbReference type="RefSeq" id="WP_123666222.1">
    <property type="nucleotide sequence ID" value="NZ_RJKE01000001.1"/>
</dbReference>
<dbReference type="EMBL" id="RJKE01000001">
    <property type="protein sequence ID" value="ROO86863.1"/>
    <property type="molecule type" value="Genomic_DNA"/>
</dbReference>
<evidence type="ECO:0000259" key="1">
    <source>
        <dbReference type="Pfam" id="PF11706"/>
    </source>
</evidence>